<evidence type="ECO:0000256" key="9">
    <source>
        <dbReference type="ARBA" id="ARBA00022741"/>
    </source>
</evidence>
<evidence type="ECO:0000256" key="14">
    <source>
        <dbReference type="PIRSR" id="PIRSR004930-1"/>
    </source>
</evidence>
<dbReference type="GO" id="GO:0008033">
    <property type="term" value="P:tRNA processing"/>
    <property type="evidence" value="ECO:0007669"/>
    <property type="project" value="UniProtKB-KW"/>
</dbReference>
<accession>A0A2P5KCN6</accession>
<dbReference type="InterPro" id="IPR038385">
    <property type="entry name" value="Sua5/YwlC_C"/>
</dbReference>
<keyword evidence="10 13" id="KW-0067">ATP-binding</keyword>
<dbReference type="PIRSF" id="PIRSF004930">
    <property type="entry name" value="Tln_factor_SUA5"/>
    <property type="match status" value="1"/>
</dbReference>
<dbReference type="Pfam" id="PF03481">
    <property type="entry name" value="Sua5_C"/>
    <property type="match status" value="1"/>
</dbReference>
<dbReference type="GO" id="GO:0005524">
    <property type="term" value="F:ATP binding"/>
    <property type="evidence" value="ECO:0007669"/>
    <property type="project" value="UniProtKB-UniRule"/>
</dbReference>
<dbReference type="GO" id="GO:0006450">
    <property type="term" value="P:regulation of translational fidelity"/>
    <property type="evidence" value="ECO:0007669"/>
    <property type="project" value="TreeGrafter"/>
</dbReference>
<dbReference type="GO" id="GO:0005737">
    <property type="term" value="C:cytoplasm"/>
    <property type="evidence" value="ECO:0007669"/>
    <property type="project" value="UniProtKB-SubCell"/>
</dbReference>
<dbReference type="PANTHER" id="PTHR17490">
    <property type="entry name" value="SUA5"/>
    <property type="match status" value="1"/>
</dbReference>
<evidence type="ECO:0000256" key="1">
    <source>
        <dbReference type="ARBA" id="ARBA00004496"/>
    </source>
</evidence>
<feature type="binding site" evidence="14">
    <location>
        <position position="167"/>
    </location>
    <ligand>
        <name>ATP</name>
        <dbReference type="ChEBI" id="CHEBI:30616"/>
    </ligand>
</feature>
<keyword evidence="9 13" id="KW-0547">Nucleotide-binding</keyword>
<protein>
    <recommendedName>
        <fullName evidence="4 13">Threonylcarbamoyl-AMP synthase</fullName>
        <shortName evidence="13">TC-AMP synthase</shortName>
        <ecNumber evidence="3 13">2.7.7.87</ecNumber>
    </recommendedName>
    <alternativeName>
        <fullName evidence="11 13">L-threonylcarbamoyladenylate synthase</fullName>
    </alternativeName>
</protein>
<dbReference type="EC" id="2.7.7.87" evidence="3 13"/>
<evidence type="ECO:0000256" key="10">
    <source>
        <dbReference type="ARBA" id="ARBA00022840"/>
    </source>
</evidence>
<comment type="similarity">
    <text evidence="2 13">Belongs to the SUA5 family.</text>
</comment>
<proteinExistence type="inferred from homology"/>
<dbReference type="AlphaFoldDB" id="A0A2P5KCN6"/>
<dbReference type="GO" id="GO:0000049">
    <property type="term" value="F:tRNA binding"/>
    <property type="evidence" value="ECO:0007669"/>
    <property type="project" value="TreeGrafter"/>
</dbReference>
<dbReference type="InterPro" id="IPR050156">
    <property type="entry name" value="TC-AMP_synthase_SUA5"/>
</dbReference>
<dbReference type="Gene3D" id="3.40.50.11030">
    <property type="entry name" value="Threonylcarbamoyl-AMP synthase, C-terminal domain"/>
    <property type="match status" value="1"/>
</dbReference>
<name>A0A2P5KCN6_9BURK</name>
<feature type="binding site" evidence="14">
    <location>
        <position position="53"/>
    </location>
    <ligand>
        <name>L-threonine</name>
        <dbReference type="ChEBI" id="CHEBI:57926"/>
    </ligand>
</feature>
<feature type="region of interest" description="Disordered" evidence="15">
    <location>
        <begin position="1"/>
        <end position="29"/>
    </location>
</feature>
<gene>
    <name evidence="17" type="ORF">B0O95_103158</name>
</gene>
<feature type="binding site" evidence="14">
    <location>
        <position position="139"/>
    </location>
    <ligand>
        <name>L-threonine</name>
        <dbReference type="ChEBI" id="CHEBI:57926"/>
    </ligand>
</feature>
<feature type="binding site" evidence="14">
    <location>
        <position position="175"/>
    </location>
    <ligand>
        <name>ATP</name>
        <dbReference type="ChEBI" id="CHEBI:30616"/>
    </ligand>
</feature>
<evidence type="ECO:0000256" key="7">
    <source>
        <dbReference type="ARBA" id="ARBA00022694"/>
    </source>
</evidence>
<reference evidence="17 18" key="1">
    <citation type="submission" date="2018-01" db="EMBL/GenBank/DDBJ databases">
        <title>Genomic Encyclopedia of Type Strains, Phase III (KMG-III): the genomes of soil and plant-associated and newly described type strains.</title>
        <authorList>
            <person name="Whitman W."/>
        </authorList>
    </citation>
    <scope>NUCLEOTIDE SEQUENCE [LARGE SCALE GENOMIC DNA]</scope>
    <source>
        <strain evidence="17 18">HKI456</strain>
    </source>
</reference>
<dbReference type="GO" id="GO:0061710">
    <property type="term" value="F:L-threonylcarbamoyladenylate synthase"/>
    <property type="evidence" value="ECO:0007669"/>
    <property type="project" value="UniProtKB-EC"/>
</dbReference>
<evidence type="ECO:0000313" key="17">
    <source>
        <dbReference type="EMBL" id="PPB84468.1"/>
    </source>
</evidence>
<dbReference type="RefSeq" id="WP_233203099.1">
    <property type="nucleotide sequence ID" value="NZ_CP062178.1"/>
</dbReference>
<dbReference type="PANTHER" id="PTHR17490:SF16">
    <property type="entry name" value="THREONYLCARBAMOYL-AMP SYNTHASE"/>
    <property type="match status" value="1"/>
</dbReference>
<evidence type="ECO:0000256" key="8">
    <source>
        <dbReference type="ARBA" id="ARBA00022695"/>
    </source>
</evidence>
<dbReference type="Gene3D" id="3.90.870.10">
    <property type="entry name" value="DHBP synthase"/>
    <property type="match status" value="1"/>
</dbReference>
<feature type="binding site" evidence="14">
    <location>
        <position position="218"/>
    </location>
    <ligand>
        <name>ATP</name>
        <dbReference type="ChEBI" id="CHEBI:30616"/>
    </ligand>
</feature>
<organism evidence="17 18">
    <name type="scientific">Mycetohabitans endofungorum</name>
    <dbReference type="NCBI Taxonomy" id="417203"/>
    <lineage>
        <taxon>Bacteria</taxon>
        <taxon>Pseudomonadati</taxon>
        <taxon>Pseudomonadota</taxon>
        <taxon>Betaproteobacteria</taxon>
        <taxon>Burkholderiales</taxon>
        <taxon>Burkholderiaceae</taxon>
        <taxon>Mycetohabitans</taxon>
    </lineage>
</organism>
<feature type="binding site" evidence="14">
    <location>
        <position position="76"/>
    </location>
    <ligand>
        <name>ATP</name>
        <dbReference type="ChEBI" id="CHEBI:30616"/>
    </ligand>
</feature>
<dbReference type="InterPro" id="IPR010923">
    <property type="entry name" value="T(6)A37_SUA5"/>
</dbReference>
<dbReference type="GO" id="GO:0003725">
    <property type="term" value="F:double-stranded RNA binding"/>
    <property type="evidence" value="ECO:0007669"/>
    <property type="project" value="UniProtKB-UniRule"/>
</dbReference>
<feature type="binding site" evidence="14">
    <location>
        <position position="85"/>
    </location>
    <ligand>
        <name>L-threonine</name>
        <dbReference type="ChEBI" id="CHEBI:57926"/>
    </ligand>
</feature>
<sequence length="363" mass="38103">MSATRQRNDGHGAPTPTSADSDAPTRGWPAPAAIDAAARRLDAGELVAFPTETVYGLGADARNPQAVARIYAAKGRPPTHPVIVHLAPGDDPGGWVRTLGSEACRLIDAFWPGPLTLILKRADAIPDAVSGGQDSIGLRCPSHPVAQALLRAFSDLQHGHGGVAAPSANKFGHVSPTTAQHVRDEFGDSVHVLDGGACDVGIESTIIDLSRGFPALLRPGRITPQQIADVLGAAPRLPDGSDATVPRASGTLKAHYAPRTPLALLPLEAILCEVAAHAPHERLAVIARAGLPQAEALRARPNLQFVAAPDDPHAYARELYRMLRELDGANVLRIFIEPLPATAEWAAVNDRLQRAAAAFEAGV</sequence>
<keyword evidence="8 13" id="KW-0548">Nucleotidyltransferase</keyword>
<evidence type="ECO:0000256" key="2">
    <source>
        <dbReference type="ARBA" id="ARBA00007663"/>
    </source>
</evidence>
<keyword evidence="7 13" id="KW-0819">tRNA processing</keyword>
<keyword evidence="6 13" id="KW-0808">Transferase</keyword>
<feature type="compositionally biased region" description="Basic and acidic residues" evidence="15">
    <location>
        <begin position="1"/>
        <end position="10"/>
    </location>
</feature>
<evidence type="ECO:0000256" key="11">
    <source>
        <dbReference type="ARBA" id="ARBA00029774"/>
    </source>
</evidence>
<dbReference type="InterPro" id="IPR005145">
    <property type="entry name" value="Sua5_C"/>
</dbReference>
<evidence type="ECO:0000256" key="3">
    <source>
        <dbReference type="ARBA" id="ARBA00012584"/>
    </source>
</evidence>
<evidence type="ECO:0000256" key="15">
    <source>
        <dbReference type="SAM" id="MobiDB-lite"/>
    </source>
</evidence>
<evidence type="ECO:0000256" key="5">
    <source>
        <dbReference type="ARBA" id="ARBA00022490"/>
    </source>
</evidence>
<dbReference type="NCBIfam" id="TIGR00057">
    <property type="entry name" value="L-threonylcarbamoyladenylate synthase"/>
    <property type="match status" value="1"/>
</dbReference>
<dbReference type="Proteomes" id="UP000243096">
    <property type="component" value="Unassembled WGS sequence"/>
</dbReference>
<evidence type="ECO:0000256" key="6">
    <source>
        <dbReference type="ARBA" id="ARBA00022679"/>
    </source>
</evidence>
<dbReference type="Pfam" id="PF01300">
    <property type="entry name" value="Sua5_yciO_yrdC"/>
    <property type="match status" value="1"/>
</dbReference>
<dbReference type="SUPFAM" id="SSF55821">
    <property type="entry name" value="YrdC/RibB"/>
    <property type="match status" value="1"/>
</dbReference>
<feature type="binding site" evidence="14">
    <location>
        <position position="165"/>
    </location>
    <ligand>
        <name>L-threonine</name>
        <dbReference type="ChEBI" id="CHEBI:57926"/>
    </ligand>
</feature>
<comment type="catalytic activity">
    <reaction evidence="12 13">
        <text>L-threonine + hydrogencarbonate + ATP = L-threonylcarbamoyladenylate + diphosphate + H2O</text>
        <dbReference type="Rhea" id="RHEA:36407"/>
        <dbReference type="ChEBI" id="CHEBI:15377"/>
        <dbReference type="ChEBI" id="CHEBI:17544"/>
        <dbReference type="ChEBI" id="CHEBI:30616"/>
        <dbReference type="ChEBI" id="CHEBI:33019"/>
        <dbReference type="ChEBI" id="CHEBI:57926"/>
        <dbReference type="ChEBI" id="CHEBI:73682"/>
        <dbReference type="EC" id="2.7.7.87"/>
    </reaction>
</comment>
<feature type="binding site" evidence="14">
    <location>
        <position position="256"/>
    </location>
    <ligand>
        <name>ATP</name>
        <dbReference type="ChEBI" id="CHEBI:30616"/>
    </ligand>
</feature>
<feature type="domain" description="YrdC-like" evidence="16">
    <location>
        <begin position="31"/>
        <end position="222"/>
    </location>
</feature>
<dbReference type="EMBL" id="PRDW01000003">
    <property type="protein sequence ID" value="PPB84468.1"/>
    <property type="molecule type" value="Genomic_DNA"/>
</dbReference>
<keyword evidence="18" id="KW-1185">Reference proteome</keyword>
<evidence type="ECO:0000256" key="13">
    <source>
        <dbReference type="PIRNR" id="PIRNR004930"/>
    </source>
</evidence>
<comment type="function">
    <text evidence="13">Required for the formation of a threonylcarbamoyl group on adenosine at position 37 (t(6)A37) in tRNAs that read codons beginning with adenine.</text>
</comment>
<evidence type="ECO:0000313" key="18">
    <source>
        <dbReference type="Proteomes" id="UP000243096"/>
    </source>
</evidence>
<dbReference type="InterPro" id="IPR006070">
    <property type="entry name" value="Sua5-like_dom"/>
</dbReference>
<dbReference type="PROSITE" id="PS51163">
    <property type="entry name" value="YRDC"/>
    <property type="match status" value="1"/>
</dbReference>
<comment type="caution">
    <text evidence="17">The sequence shown here is derived from an EMBL/GenBank/DDBJ whole genome shotgun (WGS) entry which is preliminary data.</text>
</comment>
<keyword evidence="5 13" id="KW-0963">Cytoplasm</keyword>
<feature type="binding site" evidence="14">
    <location>
        <position position="204"/>
    </location>
    <ligand>
        <name>L-threonine</name>
        <dbReference type="ChEBI" id="CHEBI:57926"/>
    </ligand>
</feature>
<evidence type="ECO:0000256" key="4">
    <source>
        <dbReference type="ARBA" id="ARBA00015492"/>
    </source>
</evidence>
<evidence type="ECO:0000256" key="12">
    <source>
        <dbReference type="ARBA" id="ARBA00048366"/>
    </source>
</evidence>
<dbReference type="InterPro" id="IPR017945">
    <property type="entry name" value="DHBP_synth_RibB-like_a/b_dom"/>
</dbReference>
<evidence type="ECO:0000259" key="16">
    <source>
        <dbReference type="PROSITE" id="PS51163"/>
    </source>
</evidence>
<comment type="subcellular location">
    <subcellularLocation>
        <location evidence="1 13">Cytoplasm</location>
    </subcellularLocation>
</comment>